<dbReference type="PRINTS" id="PR00354">
    <property type="entry name" value="7FE8SFRDOXIN"/>
</dbReference>
<dbReference type="OrthoDB" id="9810688at2"/>
<feature type="domain" description="4Fe-4S ferredoxin-type" evidence="8">
    <location>
        <begin position="50"/>
        <end position="81"/>
    </location>
</feature>
<dbReference type="SUPFAM" id="SSF54862">
    <property type="entry name" value="4Fe-4S ferredoxins"/>
    <property type="match status" value="1"/>
</dbReference>
<keyword evidence="6" id="KW-0408">Iron</keyword>
<dbReference type="Pfam" id="PF13247">
    <property type="entry name" value="Fer4_11"/>
    <property type="match status" value="1"/>
</dbReference>
<dbReference type="PANTHER" id="PTHR43177:SF3">
    <property type="entry name" value="PROTEIN NRFC HOMOLOG"/>
    <property type="match status" value="1"/>
</dbReference>
<dbReference type="InterPro" id="IPR017900">
    <property type="entry name" value="4Fe4S_Fe_S_CS"/>
</dbReference>
<evidence type="ECO:0000256" key="3">
    <source>
        <dbReference type="ARBA" id="ARBA00022485"/>
    </source>
</evidence>
<dbReference type="InterPro" id="IPR000813">
    <property type="entry name" value="7Fe_ferredoxin"/>
</dbReference>
<dbReference type="Pfam" id="PF12800">
    <property type="entry name" value="Fer4_4"/>
    <property type="match status" value="1"/>
</dbReference>
<dbReference type="CDD" id="cd10551">
    <property type="entry name" value="PsrB"/>
    <property type="match status" value="1"/>
</dbReference>
<dbReference type="PROSITE" id="PS00198">
    <property type="entry name" value="4FE4S_FER_1"/>
    <property type="match status" value="1"/>
</dbReference>
<dbReference type="Proteomes" id="UP000184342">
    <property type="component" value="Unassembled WGS sequence"/>
</dbReference>
<dbReference type="RefSeq" id="WP_073993142.1">
    <property type="nucleotide sequence ID" value="NZ_FQYT01000007.1"/>
</dbReference>
<protein>
    <submittedName>
        <fullName evidence="9">[NiFe]-hydrogenase II apoprotein, ferredoxin-type subunit</fullName>
    </submittedName>
</protein>
<proteinExistence type="predicted"/>
<organism evidence="9 10">
    <name type="scientific">Parasporobacterium paucivorans DSM 15970</name>
    <dbReference type="NCBI Taxonomy" id="1122934"/>
    <lineage>
        <taxon>Bacteria</taxon>
        <taxon>Bacillati</taxon>
        <taxon>Bacillota</taxon>
        <taxon>Clostridia</taxon>
        <taxon>Lachnospirales</taxon>
        <taxon>Lachnospiraceae</taxon>
        <taxon>Parasporobacterium</taxon>
    </lineage>
</organism>
<keyword evidence="7" id="KW-0411">Iron-sulfur</keyword>
<feature type="domain" description="4Fe-4S ferredoxin-type" evidence="8">
    <location>
        <begin position="83"/>
        <end position="112"/>
    </location>
</feature>
<keyword evidence="2" id="KW-0813">Transport</keyword>
<sequence length="204" mass="22525">MAKNIFVVDVDRCIRCKGCQVACKLENEIALGSYRNSVNVVGPTGTYPDLELYFLPTMCQECENPPCAEVCPTGACYKNAEDGVILIDPDKCISCMACKKACPYDVNTYNKELHVMDKCTMCVQLRAIGEKPACVKNCPGSALIFGDIEDPDSDVSRALKAEKSENIHTLRDFGNGPSTRYILRKAKWLDVLPNECSPQKGRNI</sequence>
<feature type="domain" description="4Fe-4S ferredoxin-type" evidence="8">
    <location>
        <begin position="4"/>
        <end position="34"/>
    </location>
</feature>
<dbReference type="GO" id="GO:0009055">
    <property type="term" value="F:electron transfer activity"/>
    <property type="evidence" value="ECO:0007669"/>
    <property type="project" value="InterPro"/>
</dbReference>
<evidence type="ECO:0000256" key="1">
    <source>
        <dbReference type="ARBA" id="ARBA00001966"/>
    </source>
</evidence>
<reference evidence="9 10" key="1">
    <citation type="submission" date="2016-11" db="EMBL/GenBank/DDBJ databases">
        <authorList>
            <person name="Jaros S."/>
            <person name="Januszkiewicz K."/>
            <person name="Wedrychowicz H."/>
        </authorList>
    </citation>
    <scope>NUCLEOTIDE SEQUENCE [LARGE SCALE GENOMIC DNA]</scope>
    <source>
        <strain evidence="9 10">DSM 15970</strain>
    </source>
</reference>
<evidence type="ECO:0000259" key="8">
    <source>
        <dbReference type="PROSITE" id="PS51379"/>
    </source>
</evidence>
<dbReference type="PANTHER" id="PTHR43177">
    <property type="entry name" value="PROTEIN NRFC"/>
    <property type="match status" value="1"/>
</dbReference>
<evidence type="ECO:0000256" key="5">
    <source>
        <dbReference type="ARBA" id="ARBA00022982"/>
    </source>
</evidence>
<dbReference type="EMBL" id="FQYT01000007">
    <property type="protein sequence ID" value="SHI81389.1"/>
    <property type="molecule type" value="Genomic_DNA"/>
</dbReference>
<keyword evidence="5" id="KW-0249">Electron transport</keyword>
<keyword evidence="3" id="KW-0004">4Fe-4S</keyword>
<dbReference type="GO" id="GO:0046872">
    <property type="term" value="F:metal ion binding"/>
    <property type="evidence" value="ECO:0007669"/>
    <property type="project" value="UniProtKB-KW"/>
</dbReference>
<keyword evidence="4" id="KW-0479">Metal-binding</keyword>
<evidence type="ECO:0000256" key="2">
    <source>
        <dbReference type="ARBA" id="ARBA00022448"/>
    </source>
</evidence>
<comment type="cofactor">
    <cofactor evidence="1">
        <name>[4Fe-4S] cluster</name>
        <dbReference type="ChEBI" id="CHEBI:49883"/>
    </cofactor>
</comment>
<evidence type="ECO:0000256" key="6">
    <source>
        <dbReference type="ARBA" id="ARBA00023004"/>
    </source>
</evidence>
<name>A0A1M6E7M7_9FIRM</name>
<dbReference type="STRING" id="1122934.SAMN02745691_00882"/>
<evidence type="ECO:0000313" key="9">
    <source>
        <dbReference type="EMBL" id="SHI81389.1"/>
    </source>
</evidence>
<keyword evidence="10" id="KW-1185">Reference proteome</keyword>
<evidence type="ECO:0000313" key="10">
    <source>
        <dbReference type="Proteomes" id="UP000184342"/>
    </source>
</evidence>
<dbReference type="InterPro" id="IPR017896">
    <property type="entry name" value="4Fe4S_Fe-S-bd"/>
</dbReference>
<evidence type="ECO:0000256" key="7">
    <source>
        <dbReference type="ARBA" id="ARBA00023014"/>
    </source>
</evidence>
<evidence type="ECO:0000256" key="4">
    <source>
        <dbReference type="ARBA" id="ARBA00022723"/>
    </source>
</evidence>
<accession>A0A1M6E7M7</accession>
<dbReference type="GO" id="GO:0051539">
    <property type="term" value="F:4 iron, 4 sulfur cluster binding"/>
    <property type="evidence" value="ECO:0007669"/>
    <property type="project" value="UniProtKB-KW"/>
</dbReference>
<dbReference type="PROSITE" id="PS51379">
    <property type="entry name" value="4FE4S_FER_2"/>
    <property type="match status" value="3"/>
</dbReference>
<dbReference type="Gene3D" id="3.30.70.20">
    <property type="match status" value="2"/>
</dbReference>
<gene>
    <name evidence="9" type="ORF">SAMN02745691_00882</name>
</gene>
<dbReference type="AlphaFoldDB" id="A0A1M6E7M7"/>
<dbReference type="InterPro" id="IPR050954">
    <property type="entry name" value="ET_IronSulfur_Cluster-Binding"/>
</dbReference>